<dbReference type="RefSeq" id="WP_161081984.1">
    <property type="nucleotide sequence ID" value="NZ_WWCX01000001.1"/>
</dbReference>
<dbReference type="Proteomes" id="UP000447355">
    <property type="component" value="Unassembled WGS sequence"/>
</dbReference>
<organism evidence="9 10">
    <name type="scientific">Duganella vulcania</name>
    <dbReference type="NCBI Taxonomy" id="2692166"/>
    <lineage>
        <taxon>Bacteria</taxon>
        <taxon>Pseudomonadati</taxon>
        <taxon>Pseudomonadota</taxon>
        <taxon>Betaproteobacteria</taxon>
        <taxon>Burkholderiales</taxon>
        <taxon>Oxalobacteraceae</taxon>
        <taxon>Telluria group</taxon>
        <taxon>Duganella</taxon>
    </lineage>
</organism>
<evidence type="ECO:0000256" key="1">
    <source>
        <dbReference type="ARBA" id="ARBA00022490"/>
    </source>
</evidence>
<keyword evidence="8" id="KW-0804">Transcription</keyword>
<dbReference type="InterPro" id="IPR007944">
    <property type="entry name" value="FlhC"/>
</dbReference>
<evidence type="ECO:0000256" key="8">
    <source>
        <dbReference type="ARBA" id="ARBA00023163"/>
    </source>
</evidence>
<evidence type="ECO:0000256" key="3">
    <source>
        <dbReference type="ARBA" id="ARBA00022795"/>
    </source>
</evidence>
<keyword evidence="5" id="KW-0805">Transcription regulation</keyword>
<dbReference type="GO" id="GO:0045893">
    <property type="term" value="P:positive regulation of DNA-templated transcription"/>
    <property type="evidence" value="ECO:0007669"/>
    <property type="project" value="InterPro"/>
</dbReference>
<protein>
    <recommendedName>
        <fullName evidence="11">Flagellar transcriptional regulator FlhC</fullName>
    </recommendedName>
</protein>
<evidence type="ECO:0000256" key="5">
    <source>
        <dbReference type="ARBA" id="ARBA00023015"/>
    </source>
</evidence>
<keyword evidence="2" id="KW-0479">Metal-binding</keyword>
<name>A0A845GHF3_9BURK</name>
<proteinExistence type="predicted"/>
<evidence type="ECO:0000256" key="7">
    <source>
        <dbReference type="ARBA" id="ARBA00023159"/>
    </source>
</evidence>
<sequence length="180" mass="20311">MKELIGVDLDAEVLRDAFALAEVGAKSRVIVALTRLKPVLATKLYVHVNGRSAQPGQHPDSFTRFVRTIHQHFHSNYLYNIFEALQELGLPDSQVVLQAYRSYREQFKSSPKLFDVNEAYSLFALLRQPDVVKDCCDECNTAYFLEPFELALGSATCPCCRMVKRRQEVGPGESRQSVVA</sequence>
<dbReference type="SUPFAM" id="SSF160930">
    <property type="entry name" value="FlhC-like"/>
    <property type="match status" value="1"/>
</dbReference>
<evidence type="ECO:0008006" key="11">
    <source>
        <dbReference type="Google" id="ProtNLM"/>
    </source>
</evidence>
<dbReference type="Pfam" id="PF05280">
    <property type="entry name" value="FlhC"/>
    <property type="match status" value="1"/>
</dbReference>
<gene>
    <name evidence="9" type="ORF">GTP90_02490</name>
</gene>
<dbReference type="GO" id="GO:0046872">
    <property type="term" value="F:metal ion binding"/>
    <property type="evidence" value="ECO:0007669"/>
    <property type="project" value="UniProtKB-KW"/>
</dbReference>
<evidence type="ECO:0000313" key="9">
    <source>
        <dbReference type="EMBL" id="MYM92726.1"/>
    </source>
</evidence>
<keyword evidence="6" id="KW-0238">DNA-binding</keyword>
<reference evidence="9" key="1">
    <citation type="submission" date="2019-12" db="EMBL/GenBank/DDBJ databases">
        <title>Novel species isolated from a subtropical stream in China.</title>
        <authorList>
            <person name="Lu H."/>
        </authorList>
    </citation>
    <scope>NUCLEOTIDE SEQUENCE [LARGE SCALE GENOMIC DNA]</scope>
    <source>
        <strain evidence="9">FT81W</strain>
    </source>
</reference>
<keyword evidence="4" id="KW-0862">Zinc</keyword>
<dbReference type="GO" id="GO:1902208">
    <property type="term" value="P:regulation of bacterial-type flagellum assembly"/>
    <property type="evidence" value="ECO:0007669"/>
    <property type="project" value="InterPro"/>
</dbReference>
<evidence type="ECO:0000256" key="6">
    <source>
        <dbReference type="ARBA" id="ARBA00023125"/>
    </source>
</evidence>
<keyword evidence="7" id="KW-0010">Activator</keyword>
<dbReference type="EMBL" id="WWCX01000001">
    <property type="protein sequence ID" value="MYM92726.1"/>
    <property type="molecule type" value="Genomic_DNA"/>
</dbReference>
<evidence type="ECO:0000256" key="2">
    <source>
        <dbReference type="ARBA" id="ARBA00022723"/>
    </source>
</evidence>
<keyword evidence="3" id="KW-1005">Bacterial flagellum biogenesis</keyword>
<comment type="caution">
    <text evidence="9">The sequence shown here is derived from an EMBL/GenBank/DDBJ whole genome shotgun (WGS) entry which is preliminary data.</text>
</comment>
<dbReference type="GO" id="GO:0003677">
    <property type="term" value="F:DNA binding"/>
    <property type="evidence" value="ECO:0007669"/>
    <property type="project" value="UniProtKB-KW"/>
</dbReference>
<evidence type="ECO:0000313" key="10">
    <source>
        <dbReference type="Proteomes" id="UP000447355"/>
    </source>
</evidence>
<dbReference type="GO" id="GO:0044781">
    <property type="term" value="P:bacterial-type flagellum organization"/>
    <property type="evidence" value="ECO:0007669"/>
    <property type="project" value="UniProtKB-KW"/>
</dbReference>
<accession>A0A845GHF3</accession>
<evidence type="ECO:0000256" key="4">
    <source>
        <dbReference type="ARBA" id="ARBA00022833"/>
    </source>
</evidence>
<dbReference type="AlphaFoldDB" id="A0A845GHF3"/>
<keyword evidence="1" id="KW-0963">Cytoplasm</keyword>